<dbReference type="EMBL" id="JAAGNZ010000001">
    <property type="protein sequence ID" value="NEU66938.1"/>
    <property type="molecule type" value="Genomic_DNA"/>
</dbReference>
<proteinExistence type="predicted"/>
<gene>
    <name evidence="2" type="ORF">GK091_08605</name>
</gene>
<protein>
    <submittedName>
        <fullName evidence="2">PE-PGRS family protein</fullName>
    </submittedName>
</protein>
<accession>A0A6M0IFN1</accession>
<dbReference type="Proteomes" id="UP000477386">
    <property type="component" value="Unassembled WGS sequence"/>
</dbReference>
<evidence type="ECO:0000313" key="3">
    <source>
        <dbReference type="Proteomes" id="UP000477386"/>
    </source>
</evidence>
<dbReference type="AlphaFoldDB" id="A0A6M0IFN1"/>
<sequence length="290" mass="31713">MRILIVLCLVLAVFSCKLEIPETDLTQFSPTPTTASVSAGRIDNVSGMADSRSQPDNIWIVQGSGSPAALTLLGHDGTIKGTLDVPRFSNRDWADLAIGPGPNQGTNYLYIADIGDRNLQSSIYQIYRLPEPSTLQTAITQIERINFRYPDGPQDARAMFVDALSGDIFIVTNRVPNARLYRIAYPQNIDEIAIAEAFGEIPVETLVTGAAASSDGREVVLRTYSQGVYWKRAVGQTFDDAMQKSNSRPAPLVAEPRGEAICFDKDGSGYFTISQKTTTDAVNLYYFGKQ</sequence>
<keyword evidence="3" id="KW-1185">Reference proteome</keyword>
<dbReference type="RefSeq" id="WP_164036334.1">
    <property type="nucleotide sequence ID" value="NZ_JAAGNZ010000001.1"/>
</dbReference>
<evidence type="ECO:0000313" key="2">
    <source>
        <dbReference type="EMBL" id="NEU66938.1"/>
    </source>
</evidence>
<evidence type="ECO:0000256" key="1">
    <source>
        <dbReference type="SAM" id="SignalP"/>
    </source>
</evidence>
<feature type="chain" id="PRO_5026797718" evidence="1">
    <location>
        <begin position="19"/>
        <end position="290"/>
    </location>
</feature>
<dbReference type="PROSITE" id="PS51257">
    <property type="entry name" value="PROKAR_LIPOPROTEIN"/>
    <property type="match status" value="1"/>
</dbReference>
<feature type="signal peptide" evidence="1">
    <location>
        <begin position="1"/>
        <end position="18"/>
    </location>
</feature>
<organism evidence="2 3">
    <name type="scientific">Spirosoma agri</name>
    <dbReference type="NCBI Taxonomy" id="1987381"/>
    <lineage>
        <taxon>Bacteria</taxon>
        <taxon>Pseudomonadati</taxon>
        <taxon>Bacteroidota</taxon>
        <taxon>Cytophagia</taxon>
        <taxon>Cytophagales</taxon>
        <taxon>Cytophagaceae</taxon>
        <taxon>Spirosoma</taxon>
    </lineage>
</organism>
<comment type="caution">
    <text evidence="2">The sequence shown here is derived from an EMBL/GenBank/DDBJ whole genome shotgun (WGS) entry which is preliminary data.</text>
</comment>
<name>A0A6M0IFN1_9BACT</name>
<reference evidence="2 3" key="1">
    <citation type="submission" date="2020-02" db="EMBL/GenBank/DDBJ databases">
        <title>Draft genome sequence of two Spirosoma agri KCTC 52727 and Spirosoma terrae KCTC 52035.</title>
        <authorList>
            <person name="Rojas J."/>
            <person name="Ambika Manirajan B."/>
            <person name="Ratering S."/>
            <person name="Suarez C."/>
            <person name="Schnell S."/>
        </authorList>
    </citation>
    <scope>NUCLEOTIDE SEQUENCE [LARGE SCALE GENOMIC DNA]</scope>
    <source>
        <strain evidence="2 3">KCTC 52727</strain>
    </source>
</reference>
<keyword evidence="1" id="KW-0732">Signal</keyword>